<comment type="caution">
    <text evidence="3">The sequence shown here is derived from an EMBL/GenBank/DDBJ whole genome shotgun (WGS) entry which is preliminary data.</text>
</comment>
<name>A0ABU5C6X0_9BACI</name>
<sequence>MLKKVWTCGLALIFAGTLSACSGTNSAAKEADYDTTKKMVVDILQTDEGKKAVTELVADEKMKKHLVMDSDTVKNAINNAMSSEQSKKVWEQLFEDPQFVANYAKSMDKPMKQMMKDLMKDPDFQKRMLELLQNPEMNKEMLQVMKSQKFRSHLKETVQETLESPLFQEKIQKKFT</sequence>
<feature type="chain" id="PRO_5047141012" evidence="1">
    <location>
        <begin position="21"/>
        <end position="176"/>
    </location>
</feature>
<feature type="domain" description="Spore germination GerD central core" evidence="2">
    <location>
        <begin position="66"/>
        <end position="173"/>
    </location>
</feature>
<keyword evidence="3" id="KW-0449">Lipoprotein</keyword>
<dbReference type="InterPro" id="IPR041262">
    <property type="entry name" value="GerD_central"/>
</dbReference>
<proteinExistence type="predicted"/>
<dbReference type="Proteomes" id="UP001281447">
    <property type="component" value="Unassembled WGS sequence"/>
</dbReference>
<accession>A0ABU5C6X0</accession>
<protein>
    <submittedName>
        <fullName evidence="3">Spore germination lipoprotein GerD</fullName>
    </submittedName>
</protein>
<feature type="signal peptide" evidence="1">
    <location>
        <begin position="1"/>
        <end position="20"/>
    </location>
</feature>
<dbReference type="EMBL" id="JAWDIP010000003">
    <property type="protein sequence ID" value="MDY0394969.1"/>
    <property type="molecule type" value="Genomic_DNA"/>
</dbReference>
<organism evidence="3 4">
    <name type="scientific">Tigheibacillus halophilus</name>
    <dbReference type="NCBI Taxonomy" id="361280"/>
    <lineage>
        <taxon>Bacteria</taxon>
        <taxon>Bacillati</taxon>
        <taxon>Bacillota</taxon>
        <taxon>Bacilli</taxon>
        <taxon>Bacillales</taxon>
        <taxon>Bacillaceae</taxon>
        <taxon>Tigheibacillus</taxon>
    </lineage>
</organism>
<dbReference type="NCBIfam" id="NF040801">
    <property type="entry name" value="spore_GerD"/>
    <property type="match status" value="1"/>
</dbReference>
<dbReference type="Pfam" id="PF17898">
    <property type="entry name" value="GerD"/>
    <property type="match status" value="1"/>
</dbReference>
<evidence type="ECO:0000313" key="3">
    <source>
        <dbReference type="EMBL" id="MDY0394969.1"/>
    </source>
</evidence>
<dbReference type="PROSITE" id="PS51257">
    <property type="entry name" value="PROKAR_LIPOPROTEIN"/>
    <property type="match status" value="1"/>
</dbReference>
<evidence type="ECO:0000313" key="4">
    <source>
        <dbReference type="Proteomes" id="UP001281447"/>
    </source>
</evidence>
<reference evidence="3 4" key="1">
    <citation type="submission" date="2023-10" db="EMBL/GenBank/DDBJ databases">
        <title>Virgibacillus halophilus 5B73C genome.</title>
        <authorList>
            <person name="Miliotis G."/>
            <person name="Sengupta P."/>
            <person name="Hameed A."/>
            <person name="Chuvochina M."/>
            <person name="Mcdonagh F."/>
            <person name="Simpson A.C."/>
            <person name="Singh N.K."/>
            <person name="Rekha P.D."/>
            <person name="Raman K."/>
            <person name="Hugenholtz P."/>
            <person name="Venkateswaran K."/>
        </authorList>
    </citation>
    <scope>NUCLEOTIDE SEQUENCE [LARGE SCALE GENOMIC DNA]</scope>
    <source>
        <strain evidence="3 4">5B73C</strain>
    </source>
</reference>
<keyword evidence="4" id="KW-1185">Reference proteome</keyword>
<keyword evidence="1" id="KW-0732">Signal</keyword>
<evidence type="ECO:0000259" key="2">
    <source>
        <dbReference type="Pfam" id="PF17898"/>
    </source>
</evidence>
<evidence type="ECO:0000256" key="1">
    <source>
        <dbReference type="SAM" id="SignalP"/>
    </source>
</evidence>
<gene>
    <name evidence="3" type="primary">gerD</name>
    <name evidence="3" type="ORF">RWE15_11655</name>
</gene>